<reference evidence="2 3" key="1">
    <citation type="submission" date="2017-05" db="EMBL/GenBank/DDBJ databases">
        <authorList>
            <person name="Varghese N."/>
            <person name="Submissions S."/>
        </authorList>
    </citation>
    <scope>NUCLEOTIDE SEQUENCE [LARGE SCALE GENOMIC DNA]</scope>
    <source>
        <strain evidence="2 3">DSM 21194</strain>
    </source>
</reference>
<gene>
    <name evidence="2" type="ORF">SAMN06265218_11051</name>
</gene>
<dbReference type="SMART" id="SM00849">
    <property type="entry name" value="Lactamase_B"/>
    <property type="match status" value="1"/>
</dbReference>
<protein>
    <submittedName>
        <fullName evidence="2">Glyoxylase, beta-lactamase superfamily II</fullName>
    </submittedName>
</protein>
<sequence>MSQHIFPLRIPTPFAVGDVFCYLIVDDKIVLVDCGYYAEESLERLKAHLGEQGLQLGDLDEIWLTHGHPDHFGQAALLADRSGAVIYGHPKERSNFAGNDDRDLFRDYFQSQDVPEELVQQMLDQLEWLQQYQQPIEPEWVREGDLLESGRISVEVKKVPGHAPGHLLFDTREGVMFGGDLLLDNISTNALINFDPDTRQRNKSLLQYRASLRWIAEREGQVLPGHGEIIHHIREVAEHHLQEQEKRYAHIHQLLAKQPMSLMELARRLFAPSIEQGAVFLALSEVLGYLDWGREEETIGWNQRKRTYCKA</sequence>
<dbReference type="AlphaFoldDB" id="A0A521DIH9"/>
<evidence type="ECO:0000313" key="3">
    <source>
        <dbReference type="Proteomes" id="UP000317593"/>
    </source>
</evidence>
<dbReference type="Gene3D" id="3.60.15.10">
    <property type="entry name" value="Ribonuclease Z/Hydroxyacylglutathione hydrolase-like"/>
    <property type="match status" value="1"/>
</dbReference>
<dbReference type="SUPFAM" id="SSF56281">
    <property type="entry name" value="Metallo-hydrolase/oxidoreductase"/>
    <property type="match status" value="1"/>
</dbReference>
<dbReference type="Proteomes" id="UP000317593">
    <property type="component" value="Unassembled WGS sequence"/>
</dbReference>
<dbReference type="InterPro" id="IPR050662">
    <property type="entry name" value="Sec-metab_biosynth-thioest"/>
</dbReference>
<dbReference type="Pfam" id="PF00753">
    <property type="entry name" value="Lactamase_B"/>
    <property type="match status" value="1"/>
</dbReference>
<dbReference type="EMBL" id="FXTH01000010">
    <property type="protein sequence ID" value="SMO70730.1"/>
    <property type="molecule type" value="Genomic_DNA"/>
</dbReference>
<dbReference type="PANTHER" id="PTHR23131:SF4">
    <property type="entry name" value="METALLO-BETA-LACTAMASE SUPERFAMILY POTEIN"/>
    <property type="match status" value="1"/>
</dbReference>
<feature type="domain" description="Metallo-beta-lactamase" evidence="1">
    <location>
        <begin position="18"/>
        <end position="226"/>
    </location>
</feature>
<accession>A0A521DIH9</accession>
<keyword evidence="3" id="KW-1185">Reference proteome</keyword>
<dbReference type="InterPro" id="IPR036866">
    <property type="entry name" value="RibonucZ/Hydroxyglut_hydro"/>
</dbReference>
<dbReference type="OrthoDB" id="9802248at2"/>
<evidence type="ECO:0000313" key="2">
    <source>
        <dbReference type="EMBL" id="SMO70730.1"/>
    </source>
</evidence>
<dbReference type="InterPro" id="IPR001279">
    <property type="entry name" value="Metallo-B-lactamas"/>
</dbReference>
<organism evidence="2 3">
    <name type="scientific">Fodinibius sediminis</name>
    <dbReference type="NCBI Taxonomy" id="1214077"/>
    <lineage>
        <taxon>Bacteria</taxon>
        <taxon>Pseudomonadati</taxon>
        <taxon>Balneolota</taxon>
        <taxon>Balneolia</taxon>
        <taxon>Balneolales</taxon>
        <taxon>Balneolaceae</taxon>
        <taxon>Fodinibius</taxon>
    </lineage>
</organism>
<name>A0A521DIH9_9BACT</name>
<proteinExistence type="predicted"/>
<dbReference type="RefSeq" id="WP_142714827.1">
    <property type="nucleotide sequence ID" value="NZ_FXTH01000010.1"/>
</dbReference>
<dbReference type="PANTHER" id="PTHR23131">
    <property type="entry name" value="ENDORIBONUCLEASE LACTB2"/>
    <property type="match status" value="1"/>
</dbReference>
<evidence type="ECO:0000259" key="1">
    <source>
        <dbReference type="SMART" id="SM00849"/>
    </source>
</evidence>